<reference evidence="1" key="1">
    <citation type="submission" date="2022-08" db="EMBL/GenBank/DDBJ databases">
        <title>Genome sequencing of akame (Lates japonicus).</title>
        <authorList>
            <person name="Hashiguchi Y."/>
            <person name="Takahashi H."/>
        </authorList>
    </citation>
    <scope>NUCLEOTIDE SEQUENCE</scope>
    <source>
        <strain evidence="1">Kochi</strain>
    </source>
</reference>
<evidence type="ECO:0000313" key="2">
    <source>
        <dbReference type="Proteomes" id="UP001279410"/>
    </source>
</evidence>
<organism evidence="1 2">
    <name type="scientific">Lates japonicus</name>
    <name type="common">Japanese lates</name>
    <dbReference type="NCBI Taxonomy" id="270547"/>
    <lineage>
        <taxon>Eukaryota</taxon>
        <taxon>Metazoa</taxon>
        <taxon>Chordata</taxon>
        <taxon>Craniata</taxon>
        <taxon>Vertebrata</taxon>
        <taxon>Euteleostomi</taxon>
        <taxon>Actinopterygii</taxon>
        <taxon>Neopterygii</taxon>
        <taxon>Teleostei</taxon>
        <taxon>Neoteleostei</taxon>
        <taxon>Acanthomorphata</taxon>
        <taxon>Carangaria</taxon>
        <taxon>Carangaria incertae sedis</taxon>
        <taxon>Centropomidae</taxon>
        <taxon>Lates</taxon>
    </lineage>
</organism>
<protein>
    <submittedName>
        <fullName evidence="1">Keratin, type II cytoskeletal 8-like isoform X1</fullName>
    </submittedName>
</protein>
<gene>
    <name evidence="1" type="ORF">AKAME5_002067400</name>
</gene>
<proteinExistence type="predicted"/>
<accession>A0AAD3RIB8</accession>
<dbReference type="EMBL" id="BRZM01000211">
    <property type="protein sequence ID" value="GLD69361.1"/>
    <property type="molecule type" value="Genomic_DNA"/>
</dbReference>
<sequence>MTSRGQNLASERENPMVKLDSQEIKAWSQTSRTDGDLCLTTANALLDMDAHHQSASRLSMPTWSLLQGGGPQWNQRRWMPLVLNVGTTSRKCDLKREISDMVRYIQRLNGDLDVLIRKRRLSKKDITHYWPIEGLNILKAWRTSQLEEALRRAKQDLLADPQSRADEPEVGS</sequence>
<dbReference type="Proteomes" id="UP001279410">
    <property type="component" value="Unassembled WGS sequence"/>
</dbReference>
<dbReference type="AlphaFoldDB" id="A0AAD3RIB8"/>
<keyword evidence="2" id="KW-1185">Reference proteome</keyword>
<comment type="caution">
    <text evidence="1">The sequence shown here is derived from an EMBL/GenBank/DDBJ whole genome shotgun (WGS) entry which is preliminary data.</text>
</comment>
<evidence type="ECO:0000313" key="1">
    <source>
        <dbReference type="EMBL" id="GLD69361.1"/>
    </source>
</evidence>
<name>A0AAD3RIB8_LATJO</name>